<dbReference type="AlphaFoldDB" id="A0A553GYK7"/>
<comment type="caution">
    <text evidence="3">The sequence shown here is derived from an EMBL/GenBank/DDBJ whole genome shotgun (WGS) entry which is preliminary data.</text>
</comment>
<evidence type="ECO:0000256" key="2">
    <source>
        <dbReference type="SAM" id="SignalP"/>
    </source>
</evidence>
<evidence type="ECO:0000313" key="4">
    <source>
        <dbReference type="Proteomes" id="UP000315235"/>
    </source>
</evidence>
<dbReference type="OrthoDB" id="6080407at2"/>
<organism evidence="3 4">
    <name type="scientific">Pseudomonas mangiferae</name>
    <dbReference type="NCBI Taxonomy" id="2593654"/>
    <lineage>
        <taxon>Bacteria</taxon>
        <taxon>Pseudomonadati</taxon>
        <taxon>Pseudomonadota</taxon>
        <taxon>Gammaproteobacteria</taxon>
        <taxon>Pseudomonadales</taxon>
        <taxon>Pseudomonadaceae</taxon>
        <taxon>Pseudomonas</taxon>
    </lineage>
</organism>
<dbReference type="EMBL" id="VJOY01000007">
    <property type="protein sequence ID" value="TRX74564.1"/>
    <property type="molecule type" value="Genomic_DNA"/>
</dbReference>
<feature type="coiled-coil region" evidence="1">
    <location>
        <begin position="123"/>
        <end position="182"/>
    </location>
</feature>
<feature type="signal peptide" evidence="2">
    <location>
        <begin position="1"/>
        <end position="23"/>
    </location>
</feature>
<gene>
    <name evidence="3" type="ORF">FM069_11175</name>
</gene>
<name>A0A553GYK7_9PSED</name>
<accession>A0A553GYK7</accession>
<reference evidence="3 4" key="1">
    <citation type="submission" date="2019-07" db="EMBL/GenBank/DDBJ databases">
        <title>Pseudomonas mangiferae sp. nov., isolated from bark of mango tree in Thailand.</title>
        <authorList>
            <person name="Srisuk N."/>
            <person name="Anurat P."/>
        </authorList>
    </citation>
    <scope>NUCLEOTIDE SEQUENCE [LARGE SCALE GENOMIC DNA]</scope>
    <source>
        <strain evidence="3 4">DMKU_BBB3-04</strain>
    </source>
</reference>
<proteinExistence type="predicted"/>
<feature type="chain" id="PRO_5021701811" evidence="2">
    <location>
        <begin position="24"/>
        <end position="200"/>
    </location>
</feature>
<keyword evidence="4" id="KW-1185">Reference proteome</keyword>
<keyword evidence="1" id="KW-0175">Coiled coil</keyword>
<sequence length="200" mass="22275">MARQEAIRLTLLLSLCCTLPVQAAGELYRYVNDKGVTVLDRQGVPPEFVSKGYQVLNDQGRVIQVVPPAPSPEEMQQRLQAKAQATSDAQLLRLYSSVDDVDRALKRKLGEIDGLISVVRGNLQSLKVQQDNLQSRAADMERAGRTVPDVLVGQIADLKDEQQRLEKDIQRYQDTRQQTEQTFGADRARIAQLMGTSTSP</sequence>
<evidence type="ECO:0000256" key="1">
    <source>
        <dbReference type="SAM" id="Coils"/>
    </source>
</evidence>
<protein>
    <submittedName>
        <fullName evidence="3">DUF4124 domain-containing protein</fullName>
    </submittedName>
</protein>
<dbReference type="Proteomes" id="UP000315235">
    <property type="component" value="Unassembled WGS sequence"/>
</dbReference>
<evidence type="ECO:0000313" key="3">
    <source>
        <dbReference type="EMBL" id="TRX74564.1"/>
    </source>
</evidence>
<dbReference type="RefSeq" id="WP_143488390.1">
    <property type="nucleotide sequence ID" value="NZ_VJOY01000007.1"/>
</dbReference>
<keyword evidence="2" id="KW-0732">Signal</keyword>